<feature type="region of interest" description="Disordered" evidence="1">
    <location>
        <begin position="201"/>
        <end position="249"/>
    </location>
</feature>
<feature type="compositionally biased region" description="Basic and acidic residues" evidence="1">
    <location>
        <begin position="13"/>
        <end position="24"/>
    </location>
</feature>
<feature type="region of interest" description="Disordered" evidence="1">
    <location>
        <begin position="60"/>
        <end position="147"/>
    </location>
</feature>
<keyword evidence="3" id="KW-1185">Reference proteome</keyword>
<evidence type="ECO:0000313" key="2">
    <source>
        <dbReference type="EMBL" id="ESO96472.1"/>
    </source>
</evidence>
<feature type="compositionally biased region" description="Polar residues" evidence="1">
    <location>
        <begin position="72"/>
        <end position="93"/>
    </location>
</feature>
<feature type="compositionally biased region" description="Polar residues" evidence="1">
    <location>
        <begin position="341"/>
        <end position="354"/>
    </location>
</feature>
<feature type="compositionally biased region" description="Polar residues" evidence="1">
    <location>
        <begin position="466"/>
        <end position="501"/>
    </location>
</feature>
<dbReference type="Proteomes" id="UP000030746">
    <property type="component" value="Unassembled WGS sequence"/>
</dbReference>
<feature type="compositionally biased region" description="Polar residues" evidence="1">
    <location>
        <begin position="237"/>
        <end position="247"/>
    </location>
</feature>
<evidence type="ECO:0000313" key="3">
    <source>
        <dbReference type="Proteomes" id="UP000030746"/>
    </source>
</evidence>
<dbReference type="EMBL" id="KB201459">
    <property type="protein sequence ID" value="ESO96472.1"/>
    <property type="molecule type" value="Genomic_DNA"/>
</dbReference>
<sequence>MTSSGFVSVLDSGSREDCHIQRDRLTRRRSPGPQSRPVSIEDVDIVYRLPQPYRTSFSATLKLERGKRSDRSQSLSPATSMLSTRSDYTIQSTKSSKSHKKGGRHRSKSPKHVTYDNTVLIRQSGKSGSTLTGLSSPETISSPNPFLSDKRHYLNNLSNHDEYEKDYSTQLREISQQIRAWSPPSSGKTSPNSILKEHINSESHLNNVRPNLSSPSRSPVRPSDEKHTNKENVPKSYGNTSPKTRLNISREYVHDRTISYRKAITDSFSDDFGPSEDSGIDTKSPEIRKDRSNTGTDQSGSDTPSPSSLTPHKRGNSISNFFKRISPHVNRRKSREKHKSGSGSAQSLSNTSDGGSFDTDNDSGNEKRMSRSRVRHSLLRLMGRSKSKNKKGSREVSKDDTNRNRDMTDSGTETHVLNNKQQFPASTNRILKSIERNTLSDKDIHHKLKENHRHSDITGQKPVKTSPDTTSSSNEMSHYLNESYSSQDHGVNLDTSAQSSDFKTEPPRSLDVLPPRSIKVLQSSVRCGSADDSIGDCSLDVNMTKQRLMEQTNSEQVHLNSSQWRCIIYIVLH</sequence>
<dbReference type="AlphaFoldDB" id="V4AHU0"/>
<dbReference type="GeneID" id="20238185"/>
<reference evidence="2 3" key="1">
    <citation type="journal article" date="2013" name="Nature">
        <title>Insights into bilaterian evolution from three spiralian genomes.</title>
        <authorList>
            <person name="Simakov O."/>
            <person name="Marletaz F."/>
            <person name="Cho S.J."/>
            <person name="Edsinger-Gonzales E."/>
            <person name="Havlak P."/>
            <person name="Hellsten U."/>
            <person name="Kuo D.H."/>
            <person name="Larsson T."/>
            <person name="Lv J."/>
            <person name="Arendt D."/>
            <person name="Savage R."/>
            <person name="Osoegawa K."/>
            <person name="de Jong P."/>
            <person name="Grimwood J."/>
            <person name="Chapman J.A."/>
            <person name="Shapiro H."/>
            <person name="Aerts A."/>
            <person name="Otillar R.P."/>
            <person name="Terry A.Y."/>
            <person name="Boore J.L."/>
            <person name="Grigoriev I.V."/>
            <person name="Lindberg D.R."/>
            <person name="Seaver E.C."/>
            <person name="Weisblat D.A."/>
            <person name="Putnam N.H."/>
            <person name="Rokhsar D.S."/>
        </authorList>
    </citation>
    <scope>NUCLEOTIDE SEQUENCE [LARGE SCALE GENOMIC DNA]</scope>
</reference>
<feature type="region of interest" description="Disordered" evidence="1">
    <location>
        <begin position="449"/>
        <end position="512"/>
    </location>
</feature>
<gene>
    <name evidence="2" type="ORF">LOTGIDRAFT_159885</name>
</gene>
<feature type="compositionally biased region" description="Low complexity" evidence="1">
    <location>
        <begin position="124"/>
        <end position="136"/>
    </location>
</feature>
<feature type="region of interest" description="Disordered" evidence="1">
    <location>
        <begin position="1"/>
        <end position="39"/>
    </location>
</feature>
<feature type="compositionally biased region" description="Polar residues" evidence="1">
    <location>
        <begin position="293"/>
        <end position="320"/>
    </location>
</feature>
<feature type="compositionally biased region" description="Basic residues" evidence="1">
    <location>
        <begin position="96"/>
        <end position="111"/>
    </location>
</feature>
<proteinExistence type="predicted"/>
<feature type="compositionally biased region" description="Polar residues" evidence="1">
    <location>
        <begin position="409"/>
        <end position="429"/>
    </location>
</feature>
<protein>
    <submittedName>
        <fullName evidence="2">Uncharacterized protein</fullName>
    </submittedName>
</protein>
<accession>V4AHU0</accession>
<feature type="region of interest" description="Disordered" evidence="1">
    <location>
        <begin position="266"/>
        <end position="429"/>
    </location>
</feature>
<feature type="compositionally biased region" description="Basic and acidic residues" evidence="1">
    <location>
        <begin position="392"/>
        <end position="408"/>
    </location>
</feature>
<feature type="compositionally biased region" description="Basic and acidic residues" evidence="1">
    <location>
        <begin position="283"/>
        <end position="292"/>
    </location>
</feature>
<dbReference type="HOGENOM" id="CLU_475926_0_0_1"/>
<feature type="compositionally biased region" description="Basic and acidic residues" evidence="1">
    <location>
        <begin position="62"/>
        <end position="71"/>
    </location>
</feature>
<organism evidence="2 3">
    <name type="scientific">Lottia gigantea</name>
    <name type="common">Giant owl limpet</name>
    <dbReference type="NCBI Taxonomy" id="225164"/>
    <lineage>
        <taxon>Eukaryota</taxon>
        <taxon>Metazoa</taxon>
        <taxon>Spiralia</taxon>
        <taxon>Lophotrochozoa</taxon>
        <taxon>Mollusca</taxon>
        <taxon>Gastropoda</taxon>
        <taxon>Patellogastropoda</taxon>
        <taxon>Lottioidea</taxon>
        <taxon>Lottiidae</taxon>
        <taxon>Lottia</taxon>
    </lineage>
</organism>
<feature type="compositionally biased region" description="Basic residues" evidence="1">
    <location>
        <begin position="370"/>
        <end position="391"/>
    </location>
</feature>
<feature type="compositionally biased region" description="Low complexity" evidence="1">
    <location>
        <begin position="205"/>
        <end position="221"/>
    </location>
</feature>
<evidence type="ECO:0000256" key="1">
    <source>
        <dbReference type="SAM" id="MobiDB-lite"/>
    </source>
</evidence>
<dbReference type="KEGG" id="lgi:LOTGIDRAFT_159885"/>
<feature type="compositionally biased region" description="Basic residues" evidence="1">
    <location>
        <begin position="325"/>
        <end position="340"/>
    </location>
</feature>
<dbReference type="CTD" id="20238185"/>
<name>V4AHU0_LOTGI</name>
<dbReference type="RefSeq" id="XP_009052831.1">
    <property type="nucleotide sequence ID" value="XM_009054583.1"/>
</dbReference>
<dbReference type="OrthoDB" id="10023951at2759"/>
<feature type="compositionally biased region" description="Basic and acidic residues" evidence="1">
    <location>
        <begin position="222"/>
        <end position="233"/>
    </location>
</feature>